<evidence type="ECO:0000313" key="2">
    <source>
        <dbReference type="EMBL" id="KAF8568745.1"/>
    </source>
</evidence>
<proteinExistence type="predicted"/>
<organism evidence="2 3">
    <name type="scientific">Paragonimus westermani</name>
    <dbReference type="NCBI Taxonomy" id="34504"/>
    <lineage>
        <taxon>Eukaryota</taxon>
        <taxon>Metazoa</taxon>
        <taxon>Spiralia</taxon>
        <taxon>Lophotrochozoa</taxon>
        <taxon>Platyhelminthes</taxon>
        <taxon>Trematoda</taxon>
        <taxon>Digenea</taxon>
        <taxon>Plagiorchiida</taxon>
        <taxon>Troglotremata</taxon>
        <taxon>Troglotrematidae</taxon>
        <taxon>Paragonimus</taxon>
    </lineage>
</organism>
<dbReference type="EMBL" id="JTDF01002485">
    <property type="protein sequence ID" value="KAF8568745.1"/>
    <property type="molecule type" value="Genomic_DNA"/>
</dbReference>
<name>A0A8T0DLF0_9TREM</name>
<protein>
    <submittedName>
        <fullName evidence="2">Uncharacterized protein</fullName>
    </submittedName>
</protein>
<keyword evidence="3" id="KW-1185">Reference proteome</keyword>
<dbReference type="Proteomes" id="UP000699462">
    <property type="component" value="Unassembled WGS sequence"/>
</dbReference>
<comment type="caution">
    <text evidence="2">The sequence shown here is derived from an EMBL/GenBank/DDBJ whole genome shotgun (WGS) entry which is preliminary data.</text>
</comment>
<keyword evidence="1" id="KW-0175">Coiled coil</keyword>
<gene>
    <name evidence="2" type="ORF">P879_00879</name>
</gene>
<feature type="coiled-coil region" evidence="1">
    <location>
        <begin position="138"/>
        <end position="172"/>
    </location>
</feature>
<evidence type="ECO:0000256" key="1">
    <source>
        <dbReference type="SAM" id="Coils"/>
    </source>
</evidence>
<evidence type="ECO:0000313" key="3">
    <source>
        <dbReference type="Proteomes" id="UP000699462"/>
    </source>
</evidence>
<accession>A0A8T0DLF0</accession>
<feature type="coiled-coil region" evidence="1">
    <location>
        <begin position="451"/>
        <end position="492"/>
    </location>
</feature>
<dbReference type="OrthoDB" id="6288221at2759"/>
<sequence length="599" mass="70186">MLNSKNEDTENMLEDLIEAHRKEIDTITVNEKFNTARYHEMIEEEIQYRSQISALNKKVKEFASELYLQKEEYEKRLMAVTAVKNEMQKDLENKTEKFETSMEHMLTAKAADSLIILELRKQWTEHKCPSVEPILHEKNVLENLLSEKTHHIEQLENDFFDVKRELSAAYEEQLTRLHSELLVKKNALETTEKTVTILGERLVSAKEALNIAEKLHEEKLSLAVSDAICKVEISLTNQWEEKFKEQKVTHELDLEEVRSSLNKDRQQSETNIRQLLEKLEKQHKTFAEIKMEYESRIKQADSDLRQLRAMNSELEEKVANECNIRSAEHLKDLAESLTTLLREKLEEELSQRAERTHSSEKRLEAELARHRKLIQTTKQELEQSNEASRRKMEKSLQFTDLTAELDKKWAETVGRECARVKDEVTSKLQADFHTTRSNLEDYHTNLVAEMRDEFKQQLQLLESENSHLNNEVSKLVMELKDIKERCANLLENQLMVANDRVDAEVKLREEMLTQQDEDFTAAQNILKAKIHELHQRLIELQQARVEFRKLPSPTLRSNLLLPRLEDRRSLKPFTNFATANQKEFVCPQNLSTTNSVSGR</sequence>
<feature type="coiled-coil region" evidence="1">
    <location>
        <begin position="258"/>
        <end position="394"/>
    </location>
</feature>
<reference evidence="2 3" key="1">
    <citation type="submission" date="2019-07" db="EMBL/GenBank/DDBJ databases">
        <title>Annotation for the trematode Paragonimus westermani.</title>
        <authorList>
            <person name="Choi Y.-J."/>
        </authorList>
    </citation>
    <scope>NUCLEOTIDE SEQUENCE [LARGE SCALE GENOMIC DNA]</scope>
    <source>
        <strain evidence="2">180907_Pwestermani</strain>
    </source>
</reference>
<dbReference type="AlphaFoldDB" id="A0A8T0DLF0"/>